<dbReference type="Pfam" id="PF09749">
    <property type="entry name" value="HVSL"/>
    <property type="match status" value="1"/>
</dbReference>
<dbReference type="PANTHER" id="PTHR13522">
    <property type="entry name" value="U6 SNRNA PHOSPHODIESTERASE 1"/>
    <property type="match status" value="1"/>
</dbReference>
<evidence type="ECO:0000256" key="3">
    <source>
        <dbReference type="ARBA" id="ARBA00023239"/>
    </source>
</evidence>
<dbReference type="GeneID" id="100119273"/>
<accession>A0A7M7G4H6</accession>
<sequence>MAGLTLIQDYSSGSDEDPEILNDEDKAFLNTETLKPKLPLPESILTWKGVTHHEEIVDDPLEHDGRIRSFKHERGNWATLVYIDYIPSEEMQLWMKEVLDQITQTGNIFQEFHVSLTRTLVLKFHWIDSFIEAVKSLTASYQSFVLELGNMEIYSNEEKTRTFIGIKIQSANDSLQRLTGALDKLLDEYQLPSFYEDASYHISFLWFLGDQRKTLEALLPTFTSSFTDFLDDHPEQRSMQVKKLKCKIGNKLYSLKLA</sequence>
<comment type="function">
    <text evidence="6">Phosphodiesterase responsible for the U6 snRNA 3' end processing. Acts as an exoribonuclease (RNase) responsible for trimming the poly(U) tract of the last nucleotides in the pre-U6 snRNA molecule, leading to the formation of mature U6 snRNA.</text>
</comment>
<name>A0A7M7G4H6_NASVI</name>
<dbReference type="KEGG" id="nvi:100119273"/>
<dbReference type="InterPro" id="IPR027521">
    <property type="entry name" value="Usb1"/>
</dbReference>
<comment type="catalytic activity">
    <reaction evidence="5">
        <text>a 3'-end uridylyl-uridine-RNA = a 3'-end 2',3'-cyclophospho-uridine-RNA + uridine</text>
        <dbReference type="Rhea" id="RHEA:46052"/>
        <dbReference type="Rhea" id="RHEA-COMP:17384"/>
        <dbReference type="Rhea" id="RHEA-COMP:17385"/>
        <dbReference type="ChEBI" id="CHEBI:16704"/>
        <dbReference type="ChEBI" id="CHEBI:85643"/>
        <dbReference type="ChEBI" id="CHEBI:85644"/>
    </reaction>
    <physiologicalReaction direction="left-to-right" evidence="5">
        <dbReference type="Rhea" id="RHEA:46053"/>
    </physiologicalReaction>
</comment>
<dbReference type="GO" id="GO:0034477">
    <property type="term" value="P:U6 snRNA 3'-end processing"/>
    <property type="evidence" value="ECO:0007669"/>
    <property type="project" value="UniProtKB-UniRule"/>
</dbReference>
<dbReference type="SMR" id="A0A7M7G4H6"/>
<evidence type="ECO:0000256" key="5">
    <source>
        <dbReference type="ARBA" id="ARBA00029300"/>
    </source>
</evidence>
<proteinExistence type="inferred from homology"/>
<dbReference type="EC" id="3.1.4.-" evidence="6"/>
<dbReference type="PANTHER" id="PTHR13522:SF3">
    <property type="entry name" value="U6 SNRNA PHOSPHODIESTERASE 1"/>
    <property type="match status" value="1"/>
</dbReference>
<dbReference type="InParanoid" id="A0A7M7G4H6"/>
<dbReference type="OrthoDB" id="49151at2759"/>
<keyword evidence="1 6" id="KW-0540">Nuclease</keyword>
<dbReference type="GO" id="GO:0005634">
    <property type="term" value="C:nucleus"/>
    <property type="evidence" value="ECO:0007669"/>
    <property type="project" value="UniProtKB-SubCell"/>
</dbReference>
<dbReference type="AlphaFoldDB" id="A0A7M7G4H6"/>
<evidence type="ECO:0000256" key="1">
    <source>
        <dbReference type="ARBA" id="ARBA00022722"/>
    </source>
</evidence>
<keyword evidence="2 6" id="KW-0378">Hydrolase</keyword>
<evidence type="ECO:0000313" key="7">
    <source>
        <dbReference type="EnsemblMetazoa" id="XP_001603072"/>
    </source>
</evidence>
<evidence type="ECO:0000256" key="4">
    <source>
        <dbReference type="ARBA" id="ARBA00023242"/>
    </source>
</evidence>
<reference evidence="7" key="1">
    <citation type="submission" date="2021-01" db="UniProtKB">
        <authorList>
            <consortium name="EnsemblMetazoa"/>
        </authorList>
    </citation>
    <scope>IDENTIFICATION</scope>
</reference>
<dbReference type="EnsemblMetazoa" id="XM_001603022">
    <property type="protein sequence ID" value="XP_001603072"/>
    <property type="gene ID" value="LOC100119273"/>
</dbReference>
<dbReference type="GO" id="GO:1990838">
    <property type="term" value="F:poly(U)-specific exoribonuclease activity, producing 3' uridine cyclic phosphate ends"/>
    <property type="evidence" value="ECO:0007669"/>
    <property type="project" value="UniProtKB-UniRule"/>
</dbReference>
<organism evidence="7 8">
    <name type="scientific">Nasonia vitripennis</name>
    <name type="common">Parasitic wasp</name>
    <dbReference type="NCBI Taxonomy" id="7425"/>
    <lineage>
        <taxon>Eukaryota</taxon>
        <taxon>Metazoa</taxon>
        <taxon>Ecdysozoa</taxon>
        <taxon>Arthropoda</taxon>
        <taxon>Hexapoda</taxon>
        <taxon>Insecta</taxon>
        <taxon>Pterygota</taxon>
        <taxon>Neoptera</taxon>
        <taxon>Endopterygota</taxon>
        <taxon>Hymenoptera</taxon>
        <taxon>Apocrita</taxon>
        <taxon>Proctotrupomorpha</taxon>
        <taxon>Chalcidoidea</taxon>
        <taxon>Pteromalidae</taxon>
        <taxon>Pteromalinae</taxon>
        <taxon>Nasonia</taxon>
    </lineage>
</organism>
<feature type="active site" description="Proton donor/acceptor" evidence="6">
    <location>
        <position position="201"/>
    </location>
</feature>
<dbReference type="RefSeq" id="XP_001603072.2">
    <property type="nucleotide sequence ID" value="XM_001603022.6"/>
</dbReference>
<dbReference type="Gene3D" id="3.90.1140.10">
    <property type="entry name" value="Cyclic phosphodiesterase"/>
    <property type="match status" value="1"/>
</dbReference>
<keyword evidence="8" id="KW-1185">Reference proteome</keyword>
<dbReference type="GO" id="GO:0016829">
    <property type="term" value="F:lyase activity"/>
    <property type="evidence" value="ECO:0007669"/>
    <property type="project" value="UniProtKB-KW"/>
</dbReference>
<evidence type="ECO:0000313" key="8">
    <source>
        <dbReference type="Proteomes" id="UP000002358"/>
    </source>
</evidence>
<keyword evidence="4 6" id="KW-0539">Nucleus</keyword>
<evidence type="ECO:0000256" key="6">
    <source>
        <dbReference type="HAMAP-Rule" id="MF_03040"/>
    </source>
</evidence>
<comment type="similarity">
    <text evidence="6">Belongs to the 2H phosphoesterase superfamily. USB1 family.</text>
</comment>
<keyword evidence="3" id="KW-0456">Lyase</keyword>
<dbReference type="FunCoup" id="A0A7M7G4H6">
    <property type="interactions" value="459"/>
</dbReference>
<protein>
    <recommendedName>
        <fullName evidence="6">U6 snRNA phosphodiesterase</fullName>
        <ecNumber evidence="6">3.1.4.-</ecNumber>
    </recommendedName>
</protein>
<evidence type="ECO:0000256" key="2">
    <source>
        <dbReference type="ARBA" id="ARBA00022801"/>
    </source>
</evidence>
<dbReference type="Proteomes" id="UP000002358">
    <property type="component" value="Chromosome 1"/>
</dbReference>
<comment type="subcellular location">
    <subcellularLocation>
        <location evidence="6">Nucleus</location>
    </subcellularLocation>
</comment>
<feature type="active site" description="Proton donor/acceptor" evidence="6">
    <location>
        <position position="113"/>
    </location>
</feature>
<dbReference type="HAMAP" id="MF_03040">
    <property type="entry name" value="USB1"/>
    <property type="match status" value="1"/>
</dbReference>